<evidence type="ECO:0000313" key="3">
    <source>
        <dbReference type="Proteomes" id="UP000027002"/>
    </source>
</evidence>
<dbReference type="AlphaFoldDB" id="A0A8E5HTE8"/>
<keyword evidence="3" id="KW-1185">Reference proteome</keyword>
<protein>
    <submittedName>
        <fullName evidence="2">Uncharacterized protein</fullName>
    </submittedName>
</protein>
<feature type="region of interest" description="Disordered" evidence="1">
    <location>
        <begin position="1"/>
        <end position="43"/>
    </location>
</feature>
<dbReference type="EMBL" id="CP072756">
    <property type="protein sequence ID" value="QUC21177.1"/>
    <property type="molecule type" value="Genomic_DNA"/>
</dbReference>
<dbReference type="RefSeq" id="XP_042998850.1">
    <property type="nucleotide sequence ID" value="XM_043142917.1"/>
</dbReference>
<organism evidence="2 3">
    <name type="scientific">Ustilaginoidea virens</name>
    <name type="common">Rice false smut fungus</name>
    <name type="synonym">Villosiclava virens</name>
    <dbReference type="NCBI Taxonomy" id="1159556"/>
    <lineage>
        <taxon>Eukaryota</taxon>
        <taxon>Fungi</taxon>
        <taxon>Dikarya</taxon>
        <taxon>Ascomycota</taxon>
        <taxon>Pezizomycotina</taxon>
        <taxon>Sordariomycetes</taxon>
        <taxon>Hypocreomycetidae</taxon>
        <taxon>Hypocreales</taxon>
        <taxon>Clavicipitaceae</taxon>
        <taxon>Ustilaginoidea</taxon>
    </lineage>
</organism>
<sequence>MPEPGTGFPQHGQPLPTADCRPPRWRRRPSKPPGKTRFAIPKSLDRETWPSLQGCDKATKCGRMVSTTADFQAHNEPFRRLFMLSFHRQCIRAGTLHGSCRLHVRNR</sequence>
<name>A0A8E5HTE8_USTVR</name>
<proteinExistence type="predicted"/>
<dbReference type="GeneID" id="66066197"/>
<evidence type="ECO:0000256" key="1">
    <source>
        <dbReference type="SAM" id="MobiDB-lite"/>
    </source>
</evidence>
<gene>
    <name evidence="2" type="ORF">UV8b_05420</name>
</gene>
<dbReference type="KEGG" id="uvi:66066197"/>
<evidence type="ECO:0000313" key="2">
    <source>
        <dbReference type="EMBL" id="QUC21177.1"/>
    </source>
</evidence>
<accession>A0A8E5HTE8</accession>
<dbReference type="Proteomes" id="UP000027002">
    <property type="component" value="Chromosome 4"/>
</dbReference>
<reference evidence="2" key="1">
    <citation type="submission" date="2020-03" db="EMBL/GenBank/DDBJ databases">
        <title>A mixture of massive structural variations and highly conserved coding sequences in Ustilaginoidea virens genome.</title>
        <authorList>
            <person name="Zhang K."/>
            <person name="Zhao Z."/>
            <person name="Zhang Z."/>
            <person name="Li Y."/>
            <person name="Hsiang T."/>
            <person name="Sun W."/>
        </authorList>
    </citation>
    <scope>NUCLEOTIDE SEQUENCE</scope>
    <source>
        <strain evidence="2">UV-8b</strain>
    </source>
</reference>